<name>A0ABR2Z442_9CHLO</name>
<accession>A0ABR2Z442</accession>
<sequence length="144" mass="16220">MKTRLVLAGRTSASYKNSSVNSKDEYHQFLQKAKAYTLKHPEGQLHGRRGRRCVLEDGERLLLLCLDLRPSCIEARMLLMQNLITQNRGREDEVPSLAIETLKQTSLRDCRKSASHADDAMIVVKVTGATSLLAAANYFDFHDT</sequence>
<proteinExistence type="predicted"/>
<evidence type="ECO:0000313" key="2">
    <source>
        <dbReference type="Proteomes" id="UP001491310"/>
    </source>
</evidence>
<dbReference type="Proteomes" id="UP001491310">
    <property type="component" value="Unassembled WGS sequence"/>
</dbReference>
<comment type="caution">
    <text evidence="1">The sequence shown here is derived from an EMBL/GenBank/DDBJ whole genome shotgun (WGS) entry which is preliminary data.</text>
</comment>
<organism evidence="1 2">
    <name type="scientific">Coccomyxa subellipsoidea</name>
    <dbReference type="NCBI Taxonomy" id="248742"/>
    <lineage>
        <taxon>Eukaryota</taxon>
        <taxon>Viridiplantae</taxon>
        <taxon>Chlorophyta</taxon>
        <taxon>core chlorophytes</taxon>
        <taxon>Trebouxiophyceae</taxon>
        <taxon>Trebouxiophyceae incertae sedis</taxon>
        <taxon>Coccomyxaceae</taxon>
        <taxon>Coccomyxa</taxon>
    </lineage>
</organism>
<protein>
    <submittedName>
        <fullName evidence="1">Uncharacterized protein</fullName>
    </submittedName>
</protein>
<keyword evidence="2" id="KW-1185">Reference proteome</keyword>
<gene>
    <name evidence="1" type="ORF">WJX75_006412</name>
</gene>
<reference evidence="1 2" key="1">
    <citation type="journal article" date="2024" name="Nat. Commun.">
        <title>Phylogenomics reveals the evolutionary origins of lichenization in chlorophyte algae.</title>
        <authorList>
            <person name="Puginier C."/>
            <person name="Libourel C."/>
            <person name="Otte J."/>
            <person name="Skaloud P."/>
            <person name="Haon M."/>
            <person name="Grisel S."/>
            <person name="Petersen M."/>
            <person name="Berrin J.G."/>
            <person name="Delaux P.M."/>
            <person name="Dal Grande F."/>
            <person name="Keller J."/>
        </authorList>
    </citation>
    <scope>NUCLEOTIDE SEQUENCE [LARGE SCALE GENOMIC DNA]</scope>
    <source>
        <strain evidence="1 2">SAG 216-7</strain>
    </source>
</reference>
<dbReference type="EMBL" id="JALJOT010000001">
    <property type="protein sequence ID" value="KAK9918735.1"/>
    <property type="molecule type" value="Genomic_DNA"/>
</dbReference>
<evidence type="ECO:0000313" key="1">
    <source>
        <dbReference type="EMBL" id="KAK9918735.1"/>
    </source>
</evidence>